<dbReference type="PaxDb" id="435590-BVU_0966"/>
<dbReference type="AlphaFoldDB" id="A6KYZ7"/>
<evidence type="ECO:0000313" key="2">
    <source>
        <dbReference type="Proteomes" id="UP000002861"/>
    </source>
</evidence>
<accession>A6KYZ7</accession>
<organism evidence="1 2">
    <name type="scientific">Phocaeicola vulgatus (strain ATCC 8482 / DSM 1447 / JCM 5826 / CCUG 4940 / NBRC 14291 / NCTC 11154)</name>
    <name type="common">Bacteroides vulgatus</name>
    <dbReference type="NCBI Taxonomy" id="435590"/>
    <lineage>
        <taxon>Bacteria</taxon>
        <taxon>Pseudomonadati</taxon>
        <taxon>Bacteroidota</taxon>
        <taxon>Bacteroidia</taxon>
        <taxon>Bacteroidales</taxon>
        <taxon>Bacteroidaceae</taxon>
        <taxon>Phocaeicola</taxon>
    </lineage>
</organism>
<dbReference type="EMBL" id="CP000139">
    <property type="protein sequence ID" value="ABR38661.1"/>
    <property type="molecule type" value="Genomic_DNA"/>
</dbReference>
<protein>
    <submittedName>
        <fullName evidence="1">Mobilisation protein B</fullName>
    </submittedName>
</protein>
<dbReference type="eggNOG" id="ENOG502Z7U6">
    <property type="taxonomic scope" value="Bacteria"/>
</dbReference>
<dbReference type="InterPro" id="IPR043766">
    <property type="entry name" value="BfmA-like"/>
</dbReference>
<sequence>MMMSRFPSAPCSCSSRRSTRNMYCKVHRPVNTPGVSDNKGKCVQLVEYLSKELKEERPYYDNFFSQKEDYVTPLTVMHHMDNNHRTLKRNDDKFYMLTINPSGEEQQHLIEKVTGEKTGEFPELSPEQQKEVLAEMKRLTRECMDEYARNFYREKIRSGDDLVWYGRVETERHYKGDDPEVKAGKAKAGERKPGLQLHVHIIVSRMDRSQTVSLSPLSKSRGNRQVLDGRDVVVGFDRSQWSARCASRFNRLYGYFPYCRSKDEGLKEYSGEWKVRNELRNETVSRIKREILHGEFREERRLYMNVCRLYRFVVNPRKAIIQELKRLGTDLLTGRER</sequence>
<reference evidence="1 2" key="1">
    <citation type="journal article" date="2007" name="PLoS Biol.">
        <title>Evolution of symbiotic bacteria in the distal human intestine.</title>
        <authorList>
            <person name="Xu J."/>
            <person name="Mahowald M.A."/>
            <person name="Ley R.E."/>
            <person name="Lozupone C.A."/>
            <person name="Hamady M."/>
            <person name="Martens E.C."/>
            <person name="Henrissat B."/>
            <person name="Coutinho P.M."/>
            <person name="Minx P."/>
            <person name="Latreille P."/>
            <person name="Cordum H."/>
            <person name="Van Brunt A."/>
            <person name="Kim K."/>
            <person name="Fulton R.S."/>
            <person name="Fulton L.A."/>
            <person name="Clifton S.W."/>
            <person name="Wilson R.K."/>
            <person name="Knight R.D."/>
            <person name="Gordon J.I."/>
        </authorList>
    </citation>
    <scope>NUCLEOTIDE SEQUENCE [LARGE SCALE GENOMIC DNA]</scope>
    <source>
        <strain evidence="2">ATCC 8482 / DSM 1447 / JCM 5826 / CCUG 4940 / NBRC 14291 / NCTC 11154</strain>
    </source>
</reference>
<name>A6KYZ7_PHOV8</name>
<dbReference type="Proteomes" id="UP000002861">
    <property type="component" value="Chromosome"/>
</dbReference>
<gene>
    <name evidence="1" type="ordered locus">BVU_0966</name>
</gene>
<dbReference type="Pfam" id="PF18976">
    <property type="entry name" value="DUF5712"/>
    <property type="match status" value="1"/>
</dbReference>
<evidence type="ECO:0000313" key="1">
    <source>
        <dbReference type="EMBL" id="ABR38661.1"/>
    </source>
</evidence>
<dbReference type="HOGENOM" id="CLU_076293_0_0_10"/>
<proteinExistence type="predicted"/>
<dbReference type="STRING" id="435590.BVU_0966"/>
<dbReference type="KEGG" id="bvu:BVU_0966"/>